<feature type="chain" id="PRO_5005185988" evidence="2">
    <location>
        <begin position="24"/>
        <end position="252"/>
    </location>
</feature>
<organism evidence="3 4">
    <name type="scientific">Endomicrobium proavitum</name>
    <dbReference type="NCBI Taxonomy" id="1408281"/>
    <lineage>
        <taxon>Bacteria</taxon>
        <taxon>Pseudomonadati</taxon>
        <taxon>Elusimicrobiota</taxon>
        <taxon>Endomicrobiia</taxon>
        <taxon>Endomicrobiales</taxon>
        <taxon>Endomicrobiaceae</taxon>
        <taxon>Endomicrobium</taxon>
    </lineage>
</organism>
<accession>A0A0G3WKV4</accession>
<dbReference type="InterPro" id="IPR011990">
    <property type="entry name" value="TPR-like_helical_dom_sf"/>
</dbReference>
<keyword evidence="1" id="KW-0175">Coiled coil</keyword>
<dbReference type="RefSeq" id="WP_052570665.1">
    <property type="nucleotide sequence ID" value="NZ_CP009498.1"/>
</dbReference>
<dbReference type="KEGG" id="epo:Epro_0745"/>
<dbReference type="EMBL" id="CP009498">
    <property type="protein sequence ID" value="AKL98124.1"/>
    <property type="molecule type" value="Genomic_DNA"/>
</dbReference>
<dbReference type="Pfam" id="PF13174">
    <property type="entry name" value="TPR_6"/>
    <property type="match status" value="3"/>
</dbReference>
<evidence type="ECO:0000313" key="4">
    <source>
        <dbReference type="Proteomes" id="UP000035337"/>
    </source>
</evidence>
<keyword evidence="2" id="KW-0732">Signal</keyword>
<sequence length="252" mass="28114">MKKYILPAVLLVSVFAVSGCVPANSKDLTQLRDEVSQMQINFSELQTRNADLSLKTDSATGNSDVLNETVKDIQNKILILTQKVQALENEIRNSQSAKIVDAYDLSAATNTAPNLAPAAPLAQVSPVSVYQTAYSDYARGKYDLSYQGFKSFIEKFPSSELAPQAQFYMGECMYSLKNWDRAVEEYKKVEKNYKLSDLTVTAKLKTALSYEALDKKSDALNIFALIVKDYPQSSEALTAREKIRAYSDVKKR</sequence>
<dbReference type="SUPFAM" id="SSF48452">
    <property type="entry name" value="TPR-like"/>
    <property type="match status" value="1"/>
</dbReference>
<dbReference type="Proteomes" id="UP000035337">
    <property type="component" value="Chromosome"/>
</dbReference>
<evidence type="ECO:0000256" key="1">
    <source>
        <dbReference type="SAM" id="Coils"/>
    </source>
</evidence>
<dbReference type="AlphaFoldDB" id="A0A0G3WKV4"/>
<feature type="coiled-coil region" evidence="1">
    <location>
        <begin position="28"/>
        <end position="97"/>
    </location>
</feature>
<name>A0A0G3WKV4_9BACT</name>
<dbReference type="PROSITE" id="PS51257">
    <property type="entry name" value="PROKAR_LIPOPROTEIN"/>
    <property type="match status" value="1"/>
</dbReference>
<reference evidence="3 4" key="1">
    <citation type="submission" date="2014-09" db="EMBL/GenBank/DDBJ databases">
        <title>Complete genome sequence of Endomicrobium proavitum.</title>
        <authorList>
            <person name="Zheng H."/>
        </authorList>
    </citation>
    <scope>NUCLEOTIDE SEQUENCE [LARGE SCALE GENOMIC DNA]</scope>
    <source>
        <strain evidence="3 4">Rsa215</strain>
    </source>
</reference>
<dbReference type="OrthoDB" id="8525418at2"/>
<keyword evidence="3" id="KW-0449">Lipoprotein</keyword>
<evidence type="ECO:0000256" key="2">
    <source>
        <dbReference type="SAM" id="SignalP"/>
    </source>
</evidence>
<proteinExistence type="predicted"/>
<dbReference type="STRING" id="1408281.Epro_0745"/>
<keyword evidence="4" id="KW-1185">Reference proteome</keyword>
<evidence type="ECO:0000313" key="3">
    <source>
        <dbReference type="EMBL" id="AKL98124.1"/>
    </source>
</evidence>
<gene>
    <name evidence="3" type="ORF">Epro_0745</name>
</gene>
<dbReference type="Gene3D" id="1.25.40.10">
    <property type="entry name" value="Tetratricopeptide repeat domain"/>
    <property type="match status" value="1"/>
</dbReference>
<dbReference type="InterPro" id="IPR019734">
    <property type="entry name" value="TPR_rpt"/>
</dbReference>
<feature type="signal peptide" evidence="2">
    <location>
        <begin position="1"/>
        <end position="23"/>
    </location>
</feature>
<protein>
    <submittedName>
        <fullName evidence="3">Putative lipoprotein</fullName>
    </submittedName>
</protein>